<protein>
    <submittedName>
        <fullName evidence="2">Uncharacterized protein</fullName>
    </submittedName>
</protein>
<name>A0A4S8IHG5_MUSBA</name>
<feature type="region of interest" description="Disordered" evidence="1">
    <location>
        <begin position="39"/>
        <end position="82"/>
    </location>
</feature>
<evidence type="ECO:0000313" key="3">
    <source>
        <dbReference type="Proteomes" id="UP000317650"/>
    </source>
</evidence>
<dbReference type="EMBL" id="PYDT01000010">
    <property type="protein sequence ID" value="THU47767.1"/>
    <property type="molecule type" value="Genomic_DNA"/>
</dbReference>
<sequence>MTKGFNNIIGAILEKSLGFPLKEPNPIFLFSPWTRGGAIVGGGDSPSSRSRSPRSRDEEENHQGISKLEEGTPIEFQEGRSPKEINPKLRICKGSNTWYQSSVLGVSLPFHSHPSALHNRPKQFPQLLKRSSPNSAIISTTADHPLISPNLEEGTPIEFQGGRSPKEINPKLRICKGPKGPYEVLERLTFANEHIRVTLGSFHNIKIHMNNGRP</sequence>
<dbReference type="AlphaFoldDB" id="A0A4S8IHG5"/>
<evidence type="ECO:0000313" key="2">
    <source>
        <dbReference type="EMBL" id="THU47767.1"/>
    </source>
</evidence>
<accession>A0A4S8IHG5</accession>
<organism evidence="2 3">
    <name type="scientific">Musa balbisiana</name>
    <name type="common">Banana</name>
    <dbReference type="NCBI Taxonomy" id="52838"/>
    <lineage>
        <taxon>Eukaryota</taxon>
        <taxon>Viridiplantae</taxon>
        <taxon>Streptophyta</taxon>
        <taxon>Embryophyta</taxon>
        <taxon>Tracheophyta</taxon>
        <taxon>Spermatophyta</taxon>
        <taxon>Magnoliopsida</taxon>
        <taxon>Liliopsida</taxon>
        <taxon>Zingiberales</taxon>
        <taxon>Musaceae</taxon>
        <taxon>Musa</taxon>
    </lineage>
</organism>
<dbReference type="Proteomes" id="UP000317650">
    <property type="component" value="Chromosome 9"/>
</dbReference>
<feature type="compositionally biased region" description="Basic and acidic residues" evidence="1">
    <location>
        <begin position="54"/>
        <end position="70"/>
    </location>
</feature>
<gene>
    <name evidence="2" type="ORF">C4D60_Mb09t19130</name>
</gene>
<proteinExistence type="predicted"/>
<comment type="caution">
    <text evidence="2">The sequence shown here is derived from an EMBL/GenBank/DDBJ whole genome shotgun (WGS) entry which is preliminary data.</text>
</comment>
<evidence type="ECO:0000256" key="1">
    <source>
        <dbReference type="SAM" id="MobiDB-lite"/>
    </source>
</evidence>
<keyword evidence="3" id="KW-1185">Reference proteome</keyword>
<feature type="region of interest" description="Disordered" evidence="1">
    <location>
        <begin position="146"/>
        <end position="165"/>
    </location>
</feature>
<reference evidence="2 3" key="1">
    <citation type="journal article" date="2019" name="Nat. Plants">
        <title>Genome sequencing of Musa balbisiana reveals subgenome evolution and function divergence in polyploid bananas.</title>
        <authorList>
            <person name="Yao X."/>
        </authorList>
    </citation>
    <scope>NUCLEOTIDE SEQUENCE [LARGE SCALE GENOMIC DNA]</scope>
    <source>
        <strain evidence="3">cv. DH-PKW</strain>
        <tissue evidence="2">Leaves</tissue>
    </source>
</reference>